<gene>
    <name evidence="1" type="ORF">F5147DRAFT_651727</name>
</gene>
<dbReference type="Proteomes" id="UP000823399">
    <property type="component" value="Unassembled WGS sequence"/>
</dbReference>
<keyword evidence="2" id="KW-1185">Reference proteome</keyword>
<dbReference type="RefSeq" id="XP_041294122.1">
    <property type="nucleotide sequence ID" value="XM_041433551.1"/>
</dbReference>
<sequence length="219" mass="24552">MATLIYGADTVGDNEMPTYRGRHQKSGFVGKGIRTGRNYSNGTSEERCSTLAKLDIKPKGAAIDTRPISRHRHCNFGMGVHTSGLTGLQFKSRVIMRLRELRKPLVPYKIRVFSPSHLDVNELYQEGFFSINGTSQRRINLAWVIFTLGSSDDCQEQWVDQINGVLVRASEFPGEARELSTQASGTSIASPKLQAKYKNWEIASKSSRDSLVKHEAEFR</sequence>
<reference evidence="1" key="1">
    <citation type="journal article" date="2020" name="New Phytol.">
        <title>Comparative genomics reveals dynamic genome evolution in host specialist ectomycorrhizal fungi.</title>
        <authorList>
            <person name="Lofgren L.A."/>
            <person name="Nguyen N.H."/>
            <person name="Vilgalys R."/>
            <person name="Ruytinx J."/>
            <person name="Liao H.L."/>
            <person name="Branco S."/>
            <person name="Kuo A."/>
            <person name="LaButti K."/>
            <person name="Lipzen A."/>
            <person name="Andreopoulos W."/>
            <person name="Pangilinan J."/>
            <person name="Riley R."/>
            <person name="Hundley H."/>
            <person name="Na H."/>
            <person name="Barry K."/>
            <person name="Grigoriev I.V."/>
            <person name="Stajich J.E."/>
            <person name="Kennedy P.G."/>
        </authorList>
    </citation>
    <scope>NUCLEOTIDE SEQUENCE</scope>
    <source>
        <strain evidence="1">FC423</strain>
    </source>
</reference>
<dbReference type="AlphaFoldDB" id="A0A9P7F9A9"/>
<proteinExistence type="predicted"/>
<accession>A0A9P7F9A9</accession>
<evidence type="ECO:0000313" key="2">
    <source>
        <dbReference type="Proteomes" id="UP000823399"/>
    </source>
</evidence>
<protein>
    <submittedName>
        <fullName evidence="1">Uncharacterized protein</fullName>
    </submittedName>
</protein>
<evidence type="ECO:0000313" key="1">
    <source>
        <dbReference type="EMBL" id="KAG2110532.1"/>
    </source>
</evidence>
<name>A0A9P7F9A9_9AGAM</name>
<dbReference type="EMBL" id="JABBWM010000020">
    <property type="protein sequence ID" value="KAG2110532.1"/>
    <property type="molecule type" value="Genomic_DNA"/>
</dbReference>
<comment type="caution">
    <text evidence="1">The sequence shown here is derived from an EMBL/GenBank/DDBJ whole genome shotgun (WGS) entry which is preliminary data.</text>
</comment>
<dbReference type="GeneID" id="64695810"/>
<organism evidence="1 2">
    <name type="scientific">Suillus discolor</name>
    <dbReference type="NCBI Taxonomy" id="1912936"/>
    <lineage>
        <taxon>Eukaryota</taxon>
        <taxon>Fungi</taxon>
        <taxon>Dikarya</taxon>
        <taxon>Basidiomycota</taxon>
        <taxon>Agaricomycotina</taxon>
        <taxon>Agaricomycetes</taxon>
        <taxon>Agaricomycetidae</taxon>
        <taxon>Boletales</taxon>
        <taxon>Suillineae</taxon>
        <taxon>Suillaceae</taxon>
        <taxon>Suillus</taxon>
    </lineage>
</organism>